<dbReference type="Proteomes" id="UP001162483">
    <property type="component" value="Unassembled WGS sequence"/>
</dbReference>
<dbReference type="EMBL" id="CATNWA010014802">
    <property type="protein sequence ID" value="CAI9576104.1"/>
    <property type="molecule type" value="Genomic_DNA"/>
</dbReference>
<evidence type="ECO:0000313" key="2">
    <source>
        <dbReference type="Proteomes" id="UP001162483"/>
    </source>
</evidence>
<proteinExistence type="predicted"/>
<accession>A0ABN9DTY0</accession>
<keyword evidence="2" id="KW-1185">Reference proteome</keyword>
<protein>
    <submittedName>
        <fullName evidence="1">Uncharacterized protein</fullName>
    </submittedName>
</protein>
<reference evidence="1" key="1">
    <citation type="submission" date="2023-05" db="EMBL/GenBank/DDBJ databases">
        <authorList>
            <person name="Stuckert A."/>
        </authorList>
    </citation>
    <scope>NUCLEOTIDE SEQUENCE</scope>
</reference>
<comment type="caution">
    <text evidence="1">The sequence shown here is derived from an EMBL/GenBank/DDBJ whole genome shotgun (WGS) entry which is preliminary data.</text>
</comment>
<sequence length="44" mass="4868">MFSLVCIARKVFFLESACDQSALSKQRSGLCILLQQNENSSSTL</sequence>
<gene>
    <name evidence="1" type="ORF">SPARVUS_LOCUS8342033</name>
</gene>
<name>A0ABN9DTY0_9NEOB</name>
<organism evidence="1 2">
    <name type="scientific">Staurois parvus</name>
    <dbReference type="NCBI Taxonomy" id="386267"/>
    <lineage>
        <taxon>Eukaryota</taxon>
        <taxon>Metazoa</taxon>
        <taxon>Chordata</taxon>
        <taxon>Craniata</taxon>
        <taxon>Vertebrata</taxon>
        <taxon>Euteleostomi</taxon>
        <taxon>Amphibia</taxon>
        <taxon>Batrachia</taxon>
        <taxon>Anura</taxon>
        <taxon>Neobatrachia</taxon>
        <taxon>Ranoidea</taxon>
        <taxon>Ranidae</taxon>
        <taxon>Staurois</taxon>
    </lineage>
</organism>
<evidence type="ECO:0000313" key="1">
    <source>
        <dbReference type="EMBL" id="CAI9576104.1"/>
    </source>
</evidence>